<evidence type="ECO:0000313" key="11">
    <source>
        <dbReference type="EMBL" id="GLU48986.1"/>
    </source>
</evidence>
<organism evidence="11 12">
    <name type="scientific">Nocardiopsis ansamitocini</name>
    <dbReference type="NCBI Taxonomy" id="1670832"/>
    <lineage>
        <taxon>Bacteria</taxon>
        <taxon>Bacillati</taxon>
        <taxon>Actinomycetota</taxon>
        <taxon>Actinomycetes</taxon>
        <taxon>Streptosporangiales</taxon>
        <taxon>Nocardiopsidaceae</taxon>
        <taxon>Nocardiopsis</taxon>
    </lineage>
</organism>
<evidence type="ECO:0000256" key="9">
    <source>
        <dbReference type="SAM" id="Phobius"/>
    </source>
</evidence>
<evidence type="ECO:0000313" key="12">
    <source>
        <dbReference type="Proteomes" id="UP001165092"/>
    </source>
</evidence>
<dbReference type="PANTHER" id="PTHR43671:SF13">
    <property type="entry name" value="SERINE_THREONINE-PROTEIN KINASE NEK2"/>
    <property type="match status" value="1"/>
</dbReference>
<evidence type="ECO:0000256" key="5">
    <source>
        <dbReference type="ARBA" id="ARBA00022777"/>
    </source>
</evidence>
<dbReference type="InterPro" id="IPR017441">
    <property type="entry name" value="Protein_kinase_ATP_BS"/>
</dbReference>
<reference evidence="11" key="1">
    <citation type="submission" date="2023-02" db="EMBL/GenBank/DDBJ databases">
        <title>Nocardiopsis ansamitocini NBRC 112285.</title>
        <authorList>
            <person name="Ichikawa N."/>
            <person name="Sato H."/>
            <person name="Tonouchi N."/>
        </authorList>
    </citation>
    <scope>NUCLEOTIDE SEQUENCE</scope>
    <source>
        <strain evidence="11">NBRC 112285</strain>
    </source>
</reference>
<comment type="similarity">
    <text evidence="1">Belongs to the protein kinase superfamily. NEK Ser/Thr protein kinase family. NIMA subfamily.</text>
</comment>
<evidence type="ECO:0000256" key="2">
    <source>
        <dbReference type="ARBA" id="ARBA00012513"/>
    </source>
</evidence>
<gene>
    <name evidence="11" type="ORF">Nans01_33370</name>
</gene>
<dbReference type="CDD" id="cd14014">
    <property type="entry name" value="STKc_PknB_like"/>
    <property type="match status" value="1"/>
</dbReference>
<keyword evidence="5" id="KW-0418">Kinase</keyword>
<dbReference type="GO" id="GO:0005524">
    <property type="term" value="F:ATP binding"/>
    <property type="evidence" value="ECO:0007669"/>
    <property type="project" value="UniProtKB-UniRule"/>
</dbReference>
<dbReference type="PROSITE" id="PS00108">
    <property type="entry name" value="PROTEIN_KINASE_ST"/>
    <property type="match status" value="1"/>
</dbReference>
<dbReference type="Proteomes" id="UP001165092">
    <property type="component" value="Unassembled WGS sequence"/>
</dbReference>
<dbReference type="PROSITE" id="PS00107">
    <property type="entry name" value="PROTEIN_KINASE_ATP"/>
    <property type="match status" value="1"/>
</dbReference>
<name>A0A9W6P8C9_9ACTN</name>
<dbReference type="InterPro" id="IPR008271">
    <property type="entry name" value="Ser/Thr_kinase_AS"/>
</dbReference>
<keyword evidence="6 7" id="KW-0067">ATP-binding</keyword>
<evidence type="ECO:0000259" key="10">
    <source>
        <dbReference type="PROSITE" id="PS50011"/>
    </source>
</evidence>
<dbReference type="Gene3D" id="1.10.510.10">
    <property type="entry name" value="Transferase(Phosphotransferase) domain 1"/>
    <property type="match status" value="1"/>
</dbReference>
<evidence type="ECO:0000256" key="7">
    <source>
        <dbReference type="PROSITE-ProRule" id="PRU10141"/>
    </source>
</evidence>
<dbReference type="PANTHER" id="PTHR43671">
    <property type="entry name" value="SERINE/THREONINE-PROTEIN KINASE NEK"/>
    <property type="match status" value="1"/>
</dbReference>
<sequence>MTQEAANGENLKVGGYRLQRLLGEGGFGAVYLGEDDQGRLAAVKLLHRGQATEGVRESLSREIEAARKVSPFCIAQVFDADLFAPQPWIATEYLEGPTLAERVHDRGPLSGAGLQRLAISTATALTAIHRAGILHRDFKPDNIILAPDGPRVIDFGIAKATEQTKVLASAVIGTPAYMAPEQIEGVALTPHVDVFSWGAVMAYAATGRNAFDGPNVPAVIKRVIMDEPDLAGLDPALLPVVRRCLEKEPGRRYRAHELLNTLLGAGERGMDTESALSEGSTAVEKLEPTGPRRSSAASSFAYRSQPPPVASGVVTGPGHQLSRSARSVPPFEFAGRRFYEPGALAEAMQGDWPAAVLMFGDSLSRGDLRDWIIDDLGDTLVNRAVLRREPEAPDLAVARFVADLRPDLAPRYRGFDMRMGLLKQNLVRGDGVNPAAVDTLVRAFFVPGMRRSPIGWLEEVLSVMATHHCADPRHSCPSEAPCQGYQMLVRDYQEAARAVFRTAQHINRILAQGHDSAVLFEPDRPDTAVLVLARLLAGERRSEKEDQLVSTTTEAWTAAFQAAAGPVTGPARAGADALLGQAGDVAHHLGSLEHTCRREQDNYVAAIDKAVRVHRWYEIGSVAHPIVCALLLLGLVTGCVADLSSGGGGAGGYFTWILVVGVLSLVLRKVVRNSADFPGRQAHINYLKQTLYSIRDRIAQAEGKRHQLERTR</sequence>
<dbReference type="Gene3D" id="3.30.200.20">
    <property type="entry name" value="Phosphorylase Kinase, domain 1"/>
    <property type="match status" value="1"/>
</dbReference>
<evidence type="ECO:0000256" key="8">
    <source>
        <dbReference type="SAM" id="MobiDB-lite"/>
    </source>
</evidence>
<keyword evidence="12" id="KW-1185">Reference proteome</keyword>
<dbReference type="PROSITE" id="PS50011">
    <property type="entry name" value="PROTEIN_KINASE_DOM"/>
    <property type="match status" value="1"/>
</dbReference>
<dbReference type="RefSeq" id="WP_285760443.1">
    <property type="nucleotide sequence ID" value="NZ_BSQG01000005.1"/>
</dbReference>
<feature type="compositionally biased region" description="Low complexity" evidence="8">
    <location>
        <begin position="292"/>
        <end position="304"/>
    </location>
</feature>
<protein>
    <recommendedName>
        <fullName evidence="2">non-specific serine/threonine protein kinase</fullName>
        <ecNumber evidence="2">2.7.11.1</ecNumber>
    </recommendedName>
</protein>
<dbReference type="SUPFAM" id="SSF56112">
    <property type="entry name" value="Protein kinase-like (PK-like)"/>
    <property type="match status" value="1"/>
</dbReference>
<keyword evidence="3" id="KW-0808">Transferase</keyword>
<feature type="binding site" evidence="7">
    <location>
        <position position="44"/>
    </location>
    <ligand>
        <name>ATP</name>
        <dbReference type="ChEBI" id="CHEBI:30616"/>
    </ligand>
</feature>
<feature type="transmembrane region" description="Helical" evidence="9">
    <location>
        <begin position="622"/>
        <end position="644"/>
    </location>
</feature>
<evidence type="ECO:0000256" key="4">
    <source>
        <dbReference type="ARBA" id="ARBA00022741"/>
    </source>
</evidence>
<evidence type="ECO:0000256" key="1">
    <source>
        <dbReference type="ARBA" id="ARBA00010886"/>
    </source>
</evidence>
<keyword evidence="9" id="KW-1133">Transmembrane helix</keyword>
<dbReference type="AlphaFoldDB" id="A0A9W6P8C9"/>
<dbReference type="Pfam" id="PF00069">
    <property type="entry name" value="Pkinase"/>
    <property type="match status" value="1"/>
</dbReference>
<accession>A0A9W6P8C9</accession>
<comment type="caution">
    <text evidence="11">The sequence shown here is derived from an EMBL/GenBank/DDBJ whole genome shotgun (WGS) entry which is preliminary data.</text>
</comment>
<evidence type="ECO:0000256" key="6">
    <source>
        <dbReference type="ARBA" id="ARBA00022840"/>
    </source>
</evidence>
<evidence type="ECO:0000256" key="3">
    <source>
        <dbReference type="ARBA" id="ARBA00022679"/>
    </source>
</evidence>
<dbReference type="InterPro" id="IPR011009">
    <property type="entry name" value="Kinase-like_dom_sf"/>
</dbReference>
<dbReference type="EMBL" id="BSQG01000005">
    <property type="protein sequence ID" value="GLU48986.1"/>
    <property type="molecule type" value="Genomic_DNA"/>
</dbReference>
<feature type="domain" description="Protein kinase" evidence="10">
    <location>
        <begin position="16"/>
        <end position="263"/>
    </location>
</feature>
<dbReference type="InterPro" id="IPR050660">
    <property type="entry name" value="NEK_Ser/Thr_kinase"/>
</dbReference>
<keyword evidence="4 7" id="KW-0547">Nucleotide-binding</keyword>
<keyword evidence="9" id="KW-0472">Membrane</keyword>
<dbReference type="EC" id="2.7.11.1" evidence="2"/>
<feature type="region of interest" description="Disordered" evidence="8">
    <location>
        <begin position="270"/>
        <end position="325"/>
    </location>
</feature>
<feature type="transmembrane region" description="Helical" evidence="9">
    <location>
        <begin position="650"/>
        <end position="667"/>
    </location>
</feature>
<keyword evidence="9" id="KW-0812">Transmembrane</keyword>
<proteinExistence type="inferred from homology"/>
<dbReference type="GO" id="GO:0004674">
    <property type="term" value="F:protein serine/threonine kinase activity"/>
    <property type="evidence" value="ECO:0007669"/>
    <property type="project" value="UniProtKB-EC"/>
</dbReference>
<dbReference type="InterPro" id="IPR000719">
    <property type="entry name" value="Prot_kinase_dom"/>
</dbReference>